<evidence type="ECO:0000313" key="2">
    <source>
        <dbReference type="Proteomes" id="UP000002256"/>
    </source>
</evidence>
<protein>
    <submittedName>
        <fullName evidence="1">Uncharacterized protein</fullName>
    </submittedName>
</protein>
<reference evidence="1 2" key="1">
    <citation type="journal article" date="2010" name="Stand. Genomic Sci.">
        <title>Complete genome sequence of Rhizobium leguminosarum bv. trifolii strain WSM1325, an effective microsymbiont of annual Mediterranean clovers.</title>
        <authorList>
            <person name="Reeve W."/>
            <person name="O'Hara G."/>
            <person name="Chain P."/>
            <person name="Ardley J."/>
            <person name="Brau L."/>
            <person name="Nandesena K."/>
            <person name="Tiwari R."/>
            <person name="Copeland A."/>
            <person name="Nolan M."/>
            <person name="Han C."/>
            <person name="Brettin T."/>
            <person name="Land M."/>
            <person name="Ovchinikova G."/>
            <person name="Ivanova N."/>
            <person name="Mavromatis K."/>
            <person name="Markowitz V."/>
            <person name="Kyrpides N."/>
            <person name="Melino V."/>
            <person name="Denton M."/>
            <person name="Yates R."/>
            <person name="Howieson J."/>
        </authorList>
    </citation>
    <scope>NUCLEOTIDE SEQUENCE [LARGE SCALE GENOMIC DNA]</scope>
    <source>
        <strain evidence="2">WSM1325</strain>
        <plasmid evidence="2">Plasmid pR132502</plasmid>
    </source>
</reference>
<keyword evidence="1" id="KW-0614">Plasmid</keyword>
<evidence type="ECO:0000313" key="1">
    <source>
        <dbReference type="EMBL" id="ACS60010.1"/>
    </source>
</evidence>
<dbReference type="AlphaFoldDB" id="C6B7F2"/>
<dbReference type="KEGG" id="rlg:Rleg_6985"/>
<dbReference type="HOGENOM" id="CLU_176300_0_0_5"/>
<accession>C6B7F2</accession>
<dbReference type="EMBL" id="CP001624">
    <property type="protein sequence ID" value="ACS60010.1"/>
    <property type="molecule type" value="Genomic_DNA"/>
</dbReference>
<dbReference type="Proteomes" id="UP000002256">
    <property type="component" value="Plasmid pR132502"/>
</dbReference>
<proteinExistence type="predicted"/>
<geneLocation type="plasmid" evidence="1 2">
    <name>pR132502</name>
</geneLocation>
<name>C6B7F2_RHILS</name>
<organism evidence="1 2">
    <name type="scientific">Rhizobium leguminosarum bv. trifolii (strain WSM1325)</name>
    <dbReference type="NCBI Taxonomy" id="395491"/>
    <lineage>
        <taxon>Bacteria</taxon>
        <taxon>Pseudomonadati</taxon>
        <taxon>Pseudomonadota</taxon>
        <taxon>Alphaproteobacteria</taxon>
        <taxon>Hyphomicrobiales</taxon>
        <taxon>Rhizobiaceae</taxon>
        <taxon>Rhizobium/Agrobacterium group</taxon>
        <taxon>Rhizobium</taxon>
    </lineage>
</organism>
<dbReference type="OrthoDB" id="7307007at2"/>
<gene>
    <name evidence="1" type="ordered locus">Rleg_6985</name>
</gene>
<sequence>MSSGTFWNADLDALQFTACNGGNCLVHRRAFRAVLRKSPLMEDCIAFYAVNQATLQAAATEKIEEHRIGDGQSFHLNSRQIRRWLVMTRLAEILHDQTLDGQLGAE</sequence>